<dbReference type="Proteomes" id="UP000030761">
    <property type="component" value="Unassembled WGS sequence"/>
</dbReference>
<evidence type="ECO:0000256" key="3">
    <source>
        <dbReference type="ARBA" id="ARBA00023125"/>
    </source>
</evidence>
<evidence type="ECO:0000313" key="6">
    <source>
        <dbReference type="EMBL" id="KFL98203.1"/>
    </source>
</evidence>
<dbReference type="InterPro" id="IPR028259">
    <property type="entry name" value="AP2-like_int_N"/>
</dbReference>
<dbReference type="SUPFAM" id="SSF56349">
    <property type="entry name" value="DNA breaking-rejoining enzymes"/>
    <property type="match status" value="1"/>
</dbReference>
<organism evidence="6 7">
    <name type="scientific">Lactobacillus gasseri SV-16A-US</name>
    <dbReference type="NCBI Taxonomy" id="575604"/>
    <lineage>
        <taxon>Bacteria</taxon>
        <taxon>Bacillati</taxon>
        <taxon>Bacillota</taxon>
        <taxon>Bacilli</taxon>
        <taxon>Lactobacillales</taxon>
        <taxon>Lactobacillaceae</taxon>
        <taxon>Lactobacillus</taxon>
    </lineage>
</organism>
<dbReference type="Gene3D" id="1.10.150.130">
    <property type="match status" value="1"/>
</dbReference>
<comment type="similarity">
    <text evidence="1">Belongs to the 'phage' integrase family.</text>
</comment>
<dbReference type="InterPro" id="IPR004107">
    <property type="entry name" value="Integrase_SAM-like_N"/>
</dbReference>
<evidence type="ECO:0000259" key="5">
    <source>
        <dbReference type="PROSITE" id="PS51898"/>
    </source>
</evidence>
<dbReference type="Gene3D" id="1.10.443.10">
    <property type="entry name" value="Intergrase catalytic core"/>
    <property type="match status" value="1"/>
</dbReference>
<dbReference type="InterPro" id="IPR002104">
    <property type="entry name" value="Integrase_catalytic"/>
</dbReference>
<dbReference type="GO" id="GO:0006310">
    <property type="term" value="P:DNA recombination"/>
    <property type="evidence" value="ECO:0007669"/>
    <property type="project" value="UniProtKB-KW"/>
</dbReference>
<proteinExistence type="inferred from homology"/>
<evidence type="ECO:0000256" key="1">
    <source>
        <dbReference type="ARBA" id="ARBA00008857"/>
    </source>
</evidence>
<evidence type="ECO:0000313" key="7">
    <source>
        <dbReference type="Proteomes" id="UP000030761"/>
    </source>
</evidence>
<dbReference type="Pfam" id="PF14657">
    <property type="entry name" value="Arm-DNA-bind_4"/>
    <property type="match status" value="1"/>
</dbReference>
<protein>
    <submittedName>
        <fullName evidence="6">Toxin-antitoxin system, toxin component, PIN family</fullName>
    </submittedName>
</protein>
<keyword evidence="2" id="KW-0229">DNA integration</keyword>
<dbReference type="PANTHER" id="PTHR30629">
    <property type="entry name" value="PROPHAGE INTEGRASE"/>
    <property type="match status" value="1"/>
</dbReference>
<dbReference type="CDD" id="cd01189">
    <property type="entry name" value="INT_ICEBs1_C_like"/>
    <property type="match status" value="1"/>
</dbReference>
<dbReference type="InterPro" id="IPR010998">
    <property type="entry name" value="Integrase_recombinase_N"/>
</dbReference>
<gene>
    <name evidence="6" type="ORF">HMPREF5175_01045</name>
</gene>
<evidence type="ECO:0000256" key="4">
    <source>
        <dbReference type="ARBA" id="ARBA00023172"/>
    </source>
</evidence>
<accession>A0AB34P2M8</accession>
<dbReference type="GO" id="GO:0015074">
    <property type="term" value="P:DNA integration"/>
    <property type="evidence" value="ECO:0007669"/>
    <property type="project" value="UniProtKB-KW"/>
</dbReference>
<evidence type="ECO:0000256" key="2">
    <source>
        <dbReference type="ARBA" id="ARBA00022908"/>
    </source>
</evidence>
<dbReference type="EMBL" id="KN050674">
    <property type="protein sequence ID" value="KFL98203.1"/>
    <property type="molecule type" value="Genomic_DNA"/>
</dbReference>
<dbReference type="AlphaFoldDB" id="A0AB34P2M8"/>
<sequence length="387" mass="45482">MNIKSKNIKEYLTASGKKRFKFIAYLGQDESTGKPIQVRKQGYKSYEDAKKDLLKLKNQISTGTYAPREKRFKFKKVYDDWKNIYIDTVKESTYATTERIMKQHVLPELGELYIDTIKIINCQEAVNKWFKEAPKSYRKYIRYANQVFNYAIRLELIETNPMEKVFRPKVREERESTKLFYEKNELLKYLRFAKEFRQEAYTLFYTFAYTGLRCGEAIGLEWKDINLQKRTLTVDRTVSTGINNRKILQTPKTYNSSRKITLTPETVKVLENWKREQQRALKIINLNNNQFVFNGFVNNMFANVPLSTTTIDRWNCTIAKKAGLEHIKVHGFRHTHASLLFASGASMQDVKERLGHASITTTMNVYTHLTNQQKEQTIADFSSYMES</sequence>
<dbReference type="RefSeq" id="WP_035424931.1">
    <property type="nucleotide sequence ID" value="NZ_KN050674.1"/>
</dbReference>
<reference evidence="6 7" key="1">
    <citation type="submission" date="2010-03" db="EMBL/GenBank/DDBJ databases">
        <title>The Genome Sequence of Lactobacillus gasseri strain SV-16A-US.</title>
        <authorList>
            <consortium name="The Broad Institute Genome Sequencing Platform"/>
            <person name="Ward D."/>
            <person name="Earl A."/>
            <person name="Feldgarden M."/>
            <person name="Gevers D."/>
            <person name="Young S.K."/>
            <person name="Zeng Q."/>
            <person name="Koehrsen M."/>
            <person name="Alvarado L."/>
            <person name="Berlin A."/>
            <person name="Bochicchio J."/>
            <person name="Borenstein D."/>
            <person name="Chapman S.B."/>
            <person name="Chen Z."/>
            <person name="Engels R."/>
            <person name="Freedman E."/>
            <person name="Gellesch M."/>
            <person name="Goldberg J."/>
            <person name="Griggs A."/>
            <person name="Gujja S."/>
            <person name="Heilman E."/>
            <person name="Heiman D."/>
            <person name="Hepburn T."/>
            <person name="Howarth C."/>
            <person name="Jen D."/>
            <person name="Larson L."/>
            <person name="Mehta T."/>
            <person name="Park D."/>
            <person name="Pearson M."/>
            <person name="Roberts A."/>
            <person name="Saif S."/>
            <person name="Shea T."/>
            <person name="Shenoy N."/>
            <person name="Sisk P."/>
            <person name="Stolte C."/>
            <person name="Sykes S."/>
            <person name="Thomson T."/>
            <person name="Walk T."/>
            <person name="White J."/>
            <person name="Yandava C."/>
            <person name="Liu Y."/>
            <person name="Xu Q."/>
            <person name="Haas B."/>
            <person name="Nusbaum C."/>
            <person name="Birren B."/>
        </authorList>
    </citation>
    <scope>NUCLEOTIDE SEQUENCE [LARGE SCALE GENOMIC DNA]</scope>
    <source>
        <strain evidence="6 7">SV-16A-US</strain>
    </source>
</reference>
<keyword evidence="4" id="KW-0233">DNA recombination</keyword>
<dbReference type="Pfam" id="PF00589">
    <property type="entry name" value="Phage_integrase"/>
    <property type="match status" value="1"/>
</dbReference>
<dbReference type="InterPro" id="IPR050808">
    <property type="entry name" value="Phage_Integrase"/>
</dbReference>
<name>A0AB34P2M8_LACGS</name>
<feature type="domain" description="Tyr recombinase" evidence="5">
    <location>
        <begin position="174"/>
        <end position="379"/>
    </location>
</feature>
<dbReference type="GO" id="GO:0003677">
    <property type="term" value="F:DNA binding"/>
    <property type="evidence" value="ECO:0007669"/>
    <property type="project" value="UniProtKB-KW"/>
</dbReference>
<dbReference type="PROSITE" id="PS51898">
    <property type="entry name" value="TYR_RECOMBINASE"/>
    <property type="match status" value="1"/>
</dbReference>
<dbReference type="InterPro" id="IPR011010">
    <property type="entry name" value="DNA_brk_join_enz"/>
</dbReference>
<dbReference type="InterPro" id="IPR013762">
    <property type="entry name" value="Integrase-like_cat_sf"/>
</dbReference>
<keyword evidence="3" id="KW-0238">DNA-binding</keyword>
<dbReference type="Pfam" id="PF14659">
    <property type="entry name" value="Phage_int_SAM_3"/>
    <property type="match status" value="1"/>
</dbReference>
<dbReference type="PANTHER" id="PTHR30629:SF2">
    <property type="entry name" value="PROPHAGE INTEGRASE INTS-RELATED"/>
    <property type="match status" value="1"/>
</dbReference>